<feature type="domain" description="NAD/GMP synthase" evidence="2">
    <location>
        <begin position="13"/>
        <end position="78"/>
    </location>
</feature>
<dbReference type="GO" id="GO:0006163">
    <property type="term" value="P:purine nucleotide metabolic process"/>
    <property type="evidence" value="ECO:0007669"/>
    <property type="project" value="UniProtKB-ARBA"/>
</dbReference>
<feature type="active site" description="Nucleophile and sulfur donor" evidence="1">
    <location>
        <position position="173"/>
    </location>
</feature>
<evidence type="ECO:0000313" key="4">
    <source>
        <dbReference type="Proteomes" id="UP000184225"/>
    </source>
</evidence>
<dbReference type="PANTHER" id="PTHR43169:SF2">
    <property type="entry name" value="NAD_GMP SYNTHASE DOMAIN-CONTAINING PROTEIN"/>
    <property type="match status" value="1"/>
</dbReference>
<dbReference type="GO" id="GO:0016783">
    <property type="term" value="F:sulfurtransferase activity"/>
    <property type="evidence" value="ECO:0007669"/>
    <property type="project" value="InterPro"/>
</dbReference>
<dbReference type="InterPro" id="IPR022310">
    <property type="entry name" value="NAD/GMP_synthase"/>
</dbReference>
<dbReference type="Pfam" id="PF02540">
    <property type="entry name" value="NAD_synthase"/>
    <property type="match status" value="1"/>
</dbReference>
<dbReference type="PIRSF" id="PIRSF006661">
    <property type="entry name" value="PP-lp_UCP006661"/>
    <property type="match status" value="1"/>
</dbReference>
<evidence type="ECO:0000256" key="1">
    <source>
        <dbReference type="PIRSR" id="PIRSR006661-1"/>
    </source>
</evidence>
<dbReference type="NCBIfam" id="TIGR00268">
    <property type="entry name" value="ATP-dependent sacrificial sulfur transferase LarE"/>
    <property type="match status" value="1"/>
</dbReference>
<name>A0A1M6FB56_9FLAO</name>
<dbReference type="EMBL" id="FQYY01000006">
    <property type="protein sequence ID" value="SHI94886.1"/>
    <property type="molecule type" value="Genomic_DNA"/>
</dbReference>
<dbReference type="InterPro" id="IPR005232">
    <property type="entry name" value="LarE"/>
</dbReference>
<dbReference type="STRING" id="579105.SAMN04488096_10639"/>
<gene>
    <name evidence="3" type="ORF">SAMN04488096_10639</name>
</gene>
<reference evidence="3 4" key="1">
    <citation type="submission" date="2016-11" db="EMBL/GenBank/DDBJ databases">
        <authorList>
            <person name="Jaros S."/>
            <person name="Januszkiewicz K."/>
            <person name="Wedrychowicz H."/>
        </authorList>
    </citation>
    <scope>NUCLEOTIDE SEQUENCE [LARGE SCALE GENOMIC DNA]</scope>
    <source>
        <strain evidence="3 4">DSM 21425</strain>
    </source>
</reference>
<dbReference type="OrthoDB" id="9776919at2"/>
<accession>A0A1M6FB56</accession>
<sequence>MSKLTLLKNWFKNHKGTVTAFSGGVDSSLVLYVSNLVLGDQAIGLISNSESLKSKDYEIATNFCKKHNIQLKVIKTEELSDPNYTSNPANRCFFCKTHLYEAMIDIIQEEYPNHTILNGTNLDDLGDYRPGLEAAKNHHIKSPLAELKITKKEVIEMANELGLETAAKPPSPCLSSRIPYGTTVNKERLQQIEKAEYILNQYGFLNVRVRHLKEVASIEVPVNEIEDLKNKFNKISKEIKKLGFNKVTMDKEGFVSGKLNRVLNG</sequence>
<dbReference type="RefSeq" id="WP_073151143.1">
    <property type="nucleotide sequence ID" value="NZ_FQYY01000006.1"/>
</dbReference>
<evidence type="ECO:0000313" key="3">
    <source>
        <dbReference type="EMBL" id="SHI94886.1"/>
    </source>
</evidence>
<dbReference type="SUPFAM" id="SSF52402">
    <property type="entry name" value="Adenine nucleotide alpha hydrolases-like"/>
    <property type="match status" value="1"/>
</dbReference>
<dbReference type="PANTHER" id="PTHR43169">
    <property type="entry name" value="EXSB FAMILY PROTEIN"/>
    <property type="match status" value="1"/>
</dbReference>
<protein>
    <recommendedName>
        <fullName evidence="2">NAD/GMP synthase domain-containing protein</fullName>
    </recommendedName>
</protein>
<dbReference type="CDD" id="cd01990">
    <property type="entry name" value="LarE-like"/>
    <property type="match status" value="1"/>
</dbReference>
<keyword evidence="4" id="KW-1185">Reference proteome</keyword>
<dbReference type="InterPro" id="IPR014729">
    <property type="entry name" value="Rossmann-like_a/b/a_fold"/>
</dbReference>
<dbReference type="Proteomes" id="UP000184225">
    <property type="component" value="Unassembled WGS sequence"/>
</dbReference>
<organism evidence="3 4">
    <name type="scientific">Mesonia phycicola</name>
    <dbReference type="NCBI Taxonomy" id="579105"/>
    <lineage>
        <taxon>Bacteria</taxon>
        <taxon>Pseudomonadati</taxon>
        <taxon>Bacteroidota</taxon>
        <taxon>Flavobacteriia</taxon>
        <taxon>Flavobacteriales</taxon>
        <taxon>Flavobacteriaceae</taxon>
        <taxon>Mesonia</taxon>
    </lineage>
</organism>
<proteinExistence type="predicted"/>
<dbReference type="Gene3D" id="3.40.50.620">
    <property type="entry name" value="HUPs"/>
    <property type="match status" value="1"/>
</dbReference>
<dbReference type="InterPro" id="IPR052188">
    <property type="entry name" value="Ni-pincer_cofactor_biosynth"/>
</dbReference>
<dbReference type="AlphaFoldDB" id="A0A1M6FB56"/>
<evidence type="ECO:0000259" key="2">
    <source>
        <dbReference type="Pfam" id="PF02540"/>
    </source>
</evidence>